<reference evidence="8" key="1">
    <citation type="submission" date="2021-01" db="EMBL/GenBank/DDBJ databases">
        <authorList>
            <person name="Lovell J.T."/>
            <person name="Bentley N."/>
            <person name="Bhattarai G."/>
            <person name="Jenkins J.W."/>
            <person name="Sreedasyam A."/>
            <person name="Alarcon Y."/>
            <person name="Bock C."/>
            <person name="Boston L."/>
            <person name="Carlson J."/>
            <person name="Cervantes K."/>
            <person name="Clermont K."/>
            <person name="Krom N."/>
            <person name="Kubenka K."/>
            <person name="Mamidi S."/>
            <person name="Mattison C."/>
            <person name="Monteros M."/>
            <person name="Pisani C."/>
            <person name="Plott C."/>
            <person name="Rajasekar S."/>
            <person name="Rhein H.S."/>
            <person name="Rohla C."/>
            <person name="Song M."/>
            <person name="Hilaire R.S."/>
            <person name="Shu S."/>
            <person name="Wells L."/>
            <person name="Wang X."/>
            <person name="Webber J."/>
            <person name="Heerema R.J."/>
            <person name="Klein P."/>
            <person name="Conner P."/>
            <person name="Grauke L."/>
            <person name="Grimwood J."/>
            <person name="Schmutz J."/>
            <person name="Randall J.J."/>
        </authorList>
    </citation>
    <scope>NUCLEOTIDE SEQUENCE</scope>
    <source>
        <tissue evidence="8">Leaf</tissue>
    </source>
</reference>
<feature type="compositionally biased region" description="Basic and acidic residues" evidence="6">
    <location>
        <begin position="169"/>
        <end position="180"/>
    </location>
</feature>
<accession>A0A922DBS3</accession>
<dbReference type="AlphaFoldDB" id="A0A922DBS3"/>
<feature type="region of interest" description="Disordered" evidence="6">
    <location>
        <begin position="147"/>
        <end position="244"/>
    </location>
</feature>
<keyword evidence="4" id="KW-0804">Transcription</keyword>
<name>A0A922DBS3_CARIL</name>
<keyword evidence="2" id="KW-0805">Transcription regulation</keyword>
<evidence type="ECO:0000256" key="2">
    <source>
        <dbReference type="ARBA" id="ARBA00023015"/>
    </source>
</evidence>
<dbReference type="GO" id="GO:0003700">
    <property type="term" value="F:DNA-binding transcription factor activity"/>
    <property type="evidence" value="ECO:0007669"/>
    <property type="project" value="InterPro"/>
</dbReference>
<dbReference type="GO" id="GO:0003677">
    <property type="term" value="F:DNA binding"/>
    <property type="evidence" value="ECO:0007669"/>
    <property type="project" value="UniProtKB-KW"/>
</dbReference>
<evidence type="ECO:0000256" key="5">
    <source>
        <dbReference type="ARBA" id="ARBA00023242"/>
    </source>
</evidence>
<comment type="caution">
    <text evidence="8">The sequence shown here is derived from an EMBL/GenBank/DDBJ whole genome shotgun (WGS) entry which is preliminary data.</text>
</comment>
<feature type="domain" description="AP2/ERF" evidence="7">
    <location>
        <begin position="91"/>
        <end position="148"/>
    </location>
</feature>
<dbReference type="InterPro" id="IPR050913">
    <property type="entry name" value="AP2/ERF_ERF"/>
</dbReference>
<dbReference type="PANTHER" id="PTHR31194:SF202">
    <property type="entry name" value="ETHYLENE-RESPONSIVE TRANSCRIPTION FACTOR ERF070"/>
    <property type="match status" value="1"/>
</dbReference>
<evidence type="ECO:0000256" key="4">
    <source>
        <dbReference type="ARBA" id="ARBA00023163"/>
    </source>
</evidence>
<dbReference type="PROSITE" id="PS51032">
    <property type="entry name" value="AP2_ERF"/>
    <property type="match status" value="1"/>
</dbReference>
<comment type="subcellular location">
    <subcellularLocation>
        <location evidence="1">Nucleus</location>
    </subcellularLocation>
</comment>
<gene>
    <name evidence="8" type="ORF">I3842_13G129600</name>
</gene>
<dbReference type="InterPro" id="IPR001471">
    <property type="entry name" value="AP2/ERF_dom"/>
</dbReference>
<evidence type="ECO:0000256" key="1">
    <source>
        <dbReference type="ARBA" id="ARBA00004123"/>
    </source>
</evidence>
<feature type="compositionally biased region" description="Polar residues" evidence="6">
    <location>
        <begin position="185"/>
        <end position="195"/>
    </location>
</feature>
<dbReference type="Proteomes" id="UP000811246">
    <property type="component" value="Chromosome 13"/>
</dbReference>
<keyword evidence="5" id="KW-0539">Nucleus</keyword>
<dbReference type="CDD" id="cd00018">
    <property type="entry name" value="AP2"/>
    <property type="match status" value="1"/>
</dbReference>
<dbReference type="GO" id="GO:0005634">
    <property type="term" value="C:nucleus"/>
    <property type="evidence" value="ECO:0007669"/>
    <property type="project" value="UniProtKB-SubCell"/>
</dbReference>
<sequence length="254" mass="27628">MNNLLQPIRQTGGGGRGRTPPPPGTDPDATNSSSDEDDDFLGRQHVKRYVEEINIESDCKNNVVSKTRKRSAGEATATRRPLKVAPSNGKKFRRVRQRPWGKWAAEIRDPTRRVRLWLGTYDTAEEAAMVYDNAAIKLRGPDALTNFVTPPKEKPEINVPSVSSYDSGDESHCHGHELLPVKKPISQNNKNNMKNTGGPDGLPPHPVPRHAGRGTPPPHTGGRRGFSPSAPCGGGGRGGPTPHRMVRVAPLLLC</sequence>
<evidence type="ECO:0000256" key="6">
    <source>
        <dbReference type="SAM" id="MobiDB-lite"/>
    </source>
</evidence>
<evidence type="ECO:0000313" key="9">
    <source>
        <dbReference type="Proteomes" id="UP000811246"/>
    </source>
</evidence>
<organism evidence="8 9">
    <name type="scientific">Carya illinoinensis</name>
    <name type="common">Pecan</name>
    <dbReference type="NCBI Taxonomy" id="32201"/>
    <lineage>
        <taxon>Eukaryota</taxon>
        <taxon>Viridiplantae</taxon>
        <taxon>Streptophyta</taxon>
        <taxon>Embryophyta</taxon>
        <taxon>Tracheophyta</taxon>
        <taxon>Spermatophyta</taxon>
        <taxon>Magnoliopsida</taxon>
        <taxon>eudicotyledons</taxon>
        <taxon>Gunneridae</taxon>
        <taxon>Pentapetalae</taxon>
        <taxon>rosids</taxon>
        <taxon>fabids</taxon>
        <taxon>Fagales</taxon>
        <taxon>Juglandaceae</taxon>
        <taxon>Carya</taxon>
    </lineage>
</organism>
<proteinExistence type="predicted"/>
<dbReference type="Pfam" id="PF00847">
    <property type="entry name" value="AP2"/>
    <property type="match status" value="1"/>
</dbReference>
<dbReference type="FunFam" id="3.30.730.10:FF:000001">
    <property type="entry name" value="Ethylene-responsive transcription factor 2"/>
    <property type="match status" value="1"/>
</dbReference>
<keyword evidence="3" id="KW-0238">DNA-binding</keyword>
<dbReference type="EMBL" id="CM031837">
    <property type="protein sequence ID" value="KAG6682256.1"/>
    <property type="molecule type" value="Genomic_DNA"/>
</dbReference>
<feature type="region of interest" description="Disordered" evidence="6">
    <location>
        <begin position="1"/>
        <end position="43"/>
    </location>
</feature>
<dbReference type="PANTHER" id="PTHR31194">
    <property type="entry name" value="SHN SHINE , DNA BINDING / TRANSCRIPTION FACTOR"/>
    <property type="match status" value="1"/>
</dbReference>
<protein>
    <recommendedName>
        <fullName evidence="7">AP2/ERF domain-containing protein</fullName>
    </recommendedName>
</protein>
<feature type="region of interest" description="Disordered" evidence="6">
    <location>
        <begin position="64"/>
        <end position="88"/>
    </location>
</feature>
<evidence type="ECO:0000313" key="8">
    <source>
        <dbReference type="EMBL" id="KAG6682256.1"/>
    </source>
</evidence>
<evidence type="ECO:0000259" key="7">
    <source>
        <dbReference type="PROSITE" id="PS51032"/>
    </source>
</evidence>
<dbReference type="SMART" id="SM00380">
    <property type="entry name" value="AP2"/>
    <property type="match status" value="1"/>
</dbReference>
<evidence type="ECO:0000256" key="3">
    <source>
        <dbReference type="ARBA" id="ARBA00023125"/>
    </source>
</evidence>